<dbReference type="STRING" id="1640674.SAMN05216323_10163"/>
<dbReference type="SUPFAM" id="SSF53335">
    <property type="entry name" value="S-adenosyl-L-methionine-dependent methyltransferases"/>
    <property type="match status" value="1"/>
</dbReference>
<dbReference type="PANTHER" id="PTHR47313">
    <property type="entry name" value="RIBOSOMAL RNA LARGE SUBUNIT METHYLTRANSFERASE K/L"/>
    <property type="match status" value="1"/>
</dbReference>
<dbReference type="InterPro" id="IPR000241">
    <property type="entry name" value="RlmKL-like_Mtase"/>
</dbReference>
<accession>A0A1G6III4</accession>
<proteinExistence type="predicted"/>
<dbReference type="PROSITE" id="PS51165">
    <property type="entry name" value="THUMP"/>
    <property type="match status" value="1"/>
</dbReference>
<dbReference type="PROSITE" id="PS01261">
    <property type="entry name" value="UPF0020"/>
    <property type="match status" value="1"/>
</dbReference>
<reference evidence="5 6" key="1">
    <citation type="submission" date="2016-09" db="EMBL/GenBank/DDBJ databases">
        <authorList>
            <person name="Capua I."/>
            <person name="De Benedictis P."/>
            <person name="Joannis T."/>
            <person name="Lombin L.H."/>
            <person name="Cattoli G."/>
        </authorList>
    </citation>
    <scope>NUCLEOTIDE SEQUENCE [LARGE SCALE GENOMIC DNA]</scope>
    <source>
        <strain evidence="5 6">A7P-90m</strain>
    </source>
</reference>
<dbReference type="InterPro" id="IPR054170">
    <property type="entry name" value="RlmL_1st"/>
</dbReference>
<dbReference type="Gene3D" id="3.40.50.150">
    <property type="entry name" value="Vaccinia Virus protein VP39"/>
    <property type="match status" value="1"/>
</dbReference>
<feature type="domain" description="THUMP" evidence="4">
    <location>
        <begin position="45"/>
        <end position="156"/>
    </location>
</feature>
<evidence type="ECO:0000259" key="4">
    <source>
        <dbReference type="PROSITE" id="PS51165"/>
    </source>
</evidence>
<dbReference type="InterPro" id="IPR029063">
    <property type="entry name" value="SAM-dependent_MTases_sf"/>
</dbReference>
<gene>
    <name evidence="5" type="ORF">SAMN05216323_10163</name>
</gene>
<organism evidence="5 6">
    <name type="scientific">Williamwhitmania taraxaci</name>
    <dbReference type="NCBI Taxonomy" id="1640674"/>
    <lineage>
        <taxon>Bacteria</taxon>
        <taxon>Pseudomonadati</taxon>
        <taxon>Bacteroidota</taxon>
        <taxon>Bacteroidia</taxon>
        <taxon>Bacteroidales</taxon>
        <taxon>Williamwhitmaniaceae</taxon>
        <taxon>Williamwhitmania</taxon>
    </lineage>
</organism>
<sequence>MEKFEIIAKTLFGFEQLLADELREIGATDIEILTRAVKYRGDNAILYKSNLLLRTAIKILKPIASFNAKNEDEFYDKVKRIDWSEYMTTEDTLAIDGITFSDVFTHSQYIALLTKDAIVDQFRDKTGVRPNVELENPNLRVNVHIADTTVSISLDSSGKSLGKRGYKTEQNAAPLSEVMAAGIIKLSAWDTTRPFIDPMCGSGTIPIEAALIARNIPVGNFRHFTFENWKDFDLSLWEAIKREANAAIVPFDGKIMGFDIDPKSVQISRDNAKRAGVDDIFTVEHMDFFETSPGFDNAHLVMNPPYGERLEEKEDMIDLYKAIGDHFKQHYNGCDAWVLSGNLEAIKFIGLRPSRKIWLYNGPIECKLHKFEMYRGSKKASKQESQE</sequence>
<dbReference type="PROSITE" id="PS00092">
    <property type="entry name" value="N6_MTASE"/>
    <property type="match status" value="1"/>
</dbReference>
<dbReference type="InterPro" id="IPR002052">
    <property type="entry name" value="DNA_methylase_N6_adenine_CS"/>
</dbReference>
<dbReference type="EMBL" id="FMYP01000016">
    <property type="protein sequence ID" value="SDC05805.1"/>
    <property type="molecule type" value="Genomic_DNA"/>
</dbReference>
<dbReference type="InterPro" id="IPR004114">
    <property type="entry name" value="THUMP_dom"/>
</dbReference>
<dbReference type="GO" id="GO:0008990">
    <property type="term" value="F:rRNA (guanine-N2-)-methyltransferase activity"/>
    <property type="evidence" value="ECO:0007669"/>
    <property type="project" value="TreeGrafter"/>
</dbReference>
<keyword evidence="2" id="KW-0808">Transferase</keyword>
<name>A0A1G6III4_9BACT</name>
<dbReference type="AlphaFoldDB" id="A0A1G6III4"/>
<keyword evidence="3" id="KW-0694">RNA-binding</keyword>
<evidence type="ECO:0000256" key="1">
    <source>
        <dbReference type="ARBA" id="ARBA00022603"/>
    </source>
</evidence>
<dbReference type="InterPro" id="IPR053943">
    <property type="entry name" value="RlmKL-like_Mtase_CS"/>
</dbReference>
<dbReference type="Pfam" id="PF22020">
    <property type="entry name" value="RlmL_1st"/>
    <property type="match status" value="1"/>
</dbReference>
<dbReference type="Gene3D" id="3.30.2130.30">
    <property type="match status" value="1"/>
</dbReference>
<dbReference type="OrthoDB" id="9809404at2"/>
<dbReference type="Pfam" id="PF02926">
    <property type="entry name" value="THUMP"/>
    <property type="match status" value="1"/>
</dbReference>
<keyword evidence="6" id="KW-1185">Reference proteome</keyword>
<dbReference type="SMART" id="SM00981">
    <property type="entry name" value="THUMP"/>
    <property type="match status" value="1"/>
</dbReference>
<evidence type="ECO:0000256" key="2">
    <source>
        <dbReference type="ARBA" id="ARBA00022679"/>
    </source>
</evidence>
<dbReference type="GO" id="GO:0070043">
    <property type="term" value="F:rRNA (guanine-N7-)-methyltransferase activity"/>
    <property type="evidence" value="ECO:0007669"/>
    <property type="project" value="TreeGrafter"/>
</dbReference>
<dbReference type="GO" id="GO:0003723">
    <property type="term" value="F:RNA binding"/>
    <property type="evidence" value="ECO:0007669"/>
    <property type="project" value="UniProtKB-UniRule"/>
</dbReference>
<keyword evidence="1 5" id="KW-0489">Methyltransferase</keyword>
<evidence type="ECO:0000256" key="3">
    <source>
        <dbReference type="PROSITE-ProRule" id="PRU00529"/>
    </source>
</evidence>
<evidence type="ECO:0000313" key="5">
    <source>
        <dbReference type="EMBL" id="SDC05805.1"/>
    </source>
</evidence>
<dbReference type="CDD" id="cd11715">
    <property type="entry name" value="THUMP_AdoMetMT"/>
    <property type="match status" value="1"/>
</dbReference>
<dbReference type="Proteomes" id="UP000199452">
    <property type="component" value="Unassembled WGS sequence"/>
</dbReference>
<protein>
    <submittedName>
        <fullName evidence="5">Putative N6-adenine-specific DNA methylase</fullName>
    </submittedName>
</protein>
<evidence type="ECO:0000313" key="6">
    <source>
        <dbReference type="Proteomes" id="UP000199452"/>
    </source>
</evidence>
<dbReference type="Pfam" id="PF01170">
    <property type="entry name" value="UPF0020"/>
    <property type="match status" value="1"/>
</dbReference>
<dbReference type="RefSeq" id="WP_092436919.1">
    <property type="nucleotide sequence ID" value="NZ_FMYP01000016.1"/>
</dbReference>
<dbReference type="PANTHER" id="PTHR47313:SF1">
    <property type="entry name" value="RIBOSOMAL RNA LARGE SUBUNIT METHYLTRANSFERASE K_L"/>
    <property type="match status" value="1"/>
</dbReference>